<dbReference type="Gene3D" id="3.30.750.24">
    <property type="entry name" value="STAS domain"/>
    <property type="match status" value="1"/>
</dbReference>
<proteinExistence type="predicted"/>
<gene>
    <name evidence="2" type="ORF">QWY29_03380</name>
</gene>
<evidence type="ECO:0000313" key="2">
    <source>
        <dbReference type="EMBL" id="MDN4160385.1"/>
    </source>
</evidence>
<evidence type="ECO:0000313" key="3">
    <source>
        <dbReference type="Proteomes" id="UP001168537"/>
    </source>
</evidence>
<reference evidence="2" key="1">
    <citation type="submission" date="2023-06" db="EMBL/GenBank/DDBJ databases">
        <title>Draft genome sequence of Nocardioides sp. SOB72.</title>
        <authorList>
            <person name="Zhang G."/>
        </authorList>
    </citation>
    <scope>NUCLEOTIDE SEQUENCE</scope>
    <source>
        <strain evidence="2">SOB72</strain>
    </source>
</reference>
<accession>A0ABT8EQF8</accession>
<protein>
    <submittedName>
        <fullName evidence="2">STAS domain-containing protein</fullName>
    </submittedName>
</protein>
<dbReference type="EMBL" id="JAUHJR010000001">
    <property type="protein sequence ID" value="MDN4160385.1"/>
    <property type="molecule type" value="Genomic_DNA"/>
</dbReference>
<dbReference type="InterPro" id="IPR036513">
    <property type="entry name" value="STAS_dom_sf"/>
</dbReference>
<dbReference type="SUPFAM" id="SSF52091">
    <property type="entry name" value="SpoIIaa-like"/>
    <property type="match status" value="1"/>
</dbReference>
<organism evidence="2 3">
    <name type="scientific">Nocardioides abyssi</name>
    <dbReference type="NCBI Taxonomy" id="3058370"/>
    <lineage>
        <taxon>Bacteria</taxon>
        <taxon>Bacillati</taxon>
        <taxon>Actinomycetota</taxon>
        <taxon>Actinomycetes</taxon>
        <taxon>Propionibacteriales</taxon>
        <taxon>Nocardioidaceae</taxon>
        <taxon>Nocardioides</taxon>
    </lineage>
</organism>
<dbReference type="InterPro" id="IPR002645">
    <property type="entry name" value="STAS_dom"/>
</dbReference>
<dbReference type="RefSeq" id="WP_300959240.1">
    <property type="nucleotide sequence ID" value="NZ_JAUHJR010000001.1"/>
</dbReference>
<sequence>MLERPFSSSYADGVLTLGGSLDEYAVAALRSSVEEHSDEHRRSLTVELSDVDFLPSVAIGVLATGLRRAEENGAELALVAAPGTIAHRVLFITGMPYFEAVPERGTPGA</sequence>
<feature type="domain" description="STAS" evidence="1">
    <location>
        <begin position="14"/>
        <end position="95"/>
    </location>
</feature>
<dbReference type="Proteomes" id="UP001168537">
    <property type="component" value="Unassembled WGS sequence"/>
</dbReference>
<comment type="caution">
    <text evidence="2">The sequence shown here is derived from an EMBL/GenBank/DDBJ whole genome shotgun (WGS) entry which is preliminary data.</text>
</comment>
<name>A0ABT8EQF8_9ACTN</name>
<dbReference type="PROSITE" id="PS50801">
    <property type="entry name" value="STAS"/>
    <property type="match status" value="1"/>
</dbReference>
<keyword evidence="3" id="KW-1185">Reference proteome</keyword>
<dbReference type="Pfam" id="PF01740">
    <property type="entry name" value="STAS"/>
    <property type="match status" value="1"/>
</dbReference>
<evidence type="ECO:0000259" key="1">
    <source>
        <dbReference type="PROSITE" id="PS50801"/>
    </source>
</evidence>
<dbReference type="CDD" id="cd07043">
    <property type="entry name" value="STAS_anti-anti-sigma_factors"/>
    <property type="match status" value="1"/>
</dbReference>